<gene>
    <name evidence="1" type="ORF">HU137_09540</name>
</gene>
<organism evidence="1 2">
    <name type="scientific">Moheibacter lacus</name>
    <dbReference type="NCBI Taxonomy" id="2745851"/>
    <lineage>
        <taxon>Bacteria</taxon>
        <taxon>Pseudomonadati</taxon>
        <taxon>Bacteroidota</taxon>
        <taxon>Flavobacteriia</taxon>
        <taxon>Flavobacteriales</taxon>
        <taxon>Weeksellaceae</taxon>
        <taxon>Moheibacter</taxon>
    </lineage>
</organism>
<evidence type="ECO:0000313" key="1">
    <source>
        <dbReference type="EMBL" id="MBA5630012.1"/>
    </source>
</evidence>
<dbReference type="Proteomes" id="UP000552241">
    <property type="component" value="Unassembled WGS sequence"/>
</dbReference>
<reference evidence="1 2" key="1">
    <citation type="submission" date="2020-07" db="EMBL/GenBank/DDBJ databases">
        <title>Moheibacter lacus sp. nov., a member of the family Flavobacteriaceae isolated from freshwater lake sediment.</title>
        <authorList>
            <person name="Liu Y."/>
        </authorList>
    </citation>
    <scope>NUCLEOTIDE SEQUENCE [LARGE SCALE GENOMIC DNA]</scope>
    <source>
        <strain evidence="1 2">BDHS18</strain>
    </source>
</reference>
<dbReference type="RefSeq" id="WP_182043621.1">
    <property type="nucleotide sequence ID" value="NZ_JACDZE010000003.1"/>
</dbReference>
<name>A0A838ZSR3_9FLAO</name>
<dbReference type="AlphaFoldDB" id="A0A838ZSR3"/>
<proteinExistence type="predicted"/>
<comment type="caution">
    <text evidence="1">The sequence shown here is derived from an EMBL/GenBank/DDBJ whole genome shotgun (WGS) entry which is preliminary data.</text>
</comment>
<accession>A0A838ZSR3</accession>
<protein>
    <submittedName>
        <fullName evidence="1">Uncharacterized protein</fullName>
    </submittedName>
</protein>
<keyword evidence="2" id="KW-1185">Reference proteome</keyword>
<dbReference type="EMBL" id="JACDZE010000003">
    <property type="protein sequence ID" value="MBA5630012.1"/>
    <property type="molecule type" value="Genomic_DNA"/>
</dbReference>
<evidence type="ECO:0000313" key="2">
    <source>
        <dbReference type="Proteomes" id="UP000552241"/>
    </source>
</evidence>
<sequence>MKTKDINNLNDLRRAKRELKLKMARADEEAKDGFVYKTVNSLFNKIEDSSDVQMTPVGSGVNSALSFLSGQVQNRFNMGKTAKTILSIAVVVAAPIIAKKVQEFIDNKI</sequence>